<proteinExistence type="predicted"/>
<dbReference type="InterPro" id="IPR036457">
    <property type="entry name" value="PPM-type-like_dom_sf"/>
</dbReference>
<keyword evidence="3" id="KW-1185">Reference proteome</keyword>
<dbReference type="SMART" id="SM00331">
    <property type="entry name" value="PP2C_SIG"/>
    <property type="match status" value="1"/>
</dbReference>
<protein>
    <submittedName>
        <fullName evidence="2">Serine/threonine protein phosphatase</fullName>
    </submittedName>
</protein>
<sequence>MTCPSCGTPAEGDSNFCEECGAALGASPPPDGAPRVLVTEAAADEPSPIDDLGSGPISRATSQTYAPAPPAAGIPACASCGGEVGPDGYCEQCGVKALSPRDHFREQPAPWVAGVCDKGIRHSRNEDAMALSASPDGSGAARRAVLVVLDGVSNTDDSQVGSLAGARAALGALVVPLPVGMGTPEGRLAAATRAMSAAVDAANAQVESAAPADAANPASATFCAAVLEGDTLTYANVGDSRIYWLPDGGEGVQLSVDDSAAQDQIEAGVPRLEAETSAQAHAITKWLGRDSQGHEPRVGQMSITEPGWVLVCSDGLWNYASEPAALAQQVAAAATTDPAALALALTDFANASGGQDNITVALARVSPAPAP</sequence>
<dbReference type="AlphaFoldDB" id="A0A2R7YUX8"/>
<dbReference type="CDD" id="cd00143">
    <property type="entry name" value="PP2Cc"/>
    <property type="match status" value="1"/>
</dbReference>
<dbReference type="OrthoDB" id="9801841at2"/>
<dbReference type="PROSITE" id="PS51746">
    <property type="entry name" value="PPM_2"/>
    <property type="match status" value="1"/>
</dbReference>
<name>A0A2R7YUX8_9ACTN</name>
<dbReference type="InterPro" id="IPR001932">
    <property type="entry name" value="PPM-type_phosphatase-like_dom"/>
</dbReference>
<dbReference type="EMBL" id="PYXZ01000007">
    <property type="protein sequence ID" value="PUA80175.1"/>
    <property type="molecule type" value="Genomic_DNA"/>
</dbReference>
<dbReference type="Pfam" id="PF13672">
    <property type="entry name" value="PP2C_2"/>
    <property type="match status" value="1"/>
</dbReference>
<evidence type="ECO:0000313" key="2">
    <source>
        <dbReference type="EMBL" id="PUA80175.1"/>
    </source>
</evidence>
<comment type="caution">
    <text evidence="2">The sequence shown here is derived from an EMBL/GenBank/DDBJ whole genome shotgun (WGS) entry which is preliminary data.</text>
</comment>
<reference evidence="2 3" key="1">
    <citation type="submission" date="2018-03" db="EMBL/GenBank/DDBJ databases">
        <authorList>
            <person name="Keele B.F."/>
        </authorList>
    </citation>
    <scope>NUCLEOTIDE SEQUENCE [LARGE SCALE GENOMIC DNA]</scope>
    <source>
        <strain evidence="2 3">IB-3</strain>
    </source>
</reference>
<feature type="domain" description="PPM-type phosphatase" evidence="1">
    <location>
        <begin position="157"/>
        <end position="365"/>
    </location>
</feature>
<evidence type="ECO:0000313" key="3">
    <source>
        <dbReference type="Proteomes" id="UP000244867"/>
    </source>
</evidence>
<dbReference type="SUPFAM" id="SSF81606">
    <property type="entry name" value="PP2C-like"/>
    <property type="match status" value="1"/>
</dbReference>
<organism evidence="2 3">
    <name type="scientific">Nocardioides currus</name>
    <dbReference type="NCBI Taxonomy" id="2133958"/>
    <lineage>
        <taxon>Bacteria</taxon>
        <taxon>Bacillati</taxon>
        <taxon>Actinomycetota</taxon>
        <taxon>Actinomycetes</taxon>
        <taxon>Propionibacteriales</taxon>
        <taxon>Nocardioidaceae</taxon>
        <taxon>Nocardioides</taxon>
    </lineage>
</organism>
<accession>A0A2R7YUX8</accession>
<evidence type="ECO:0000259" key="1">
    <source>
        <dbReference type="PROSITE" id="PS51746"/>
    </source>
</evidence>
<dbReference type="Proteomes" id="UP000244867">
    <property type="component" value="Unassembled WGS sequence"/>
</dbReference>
<gene>
    <name evidence="2" type="ORF">C7S10_15290</name>
</gene>
<dbReference type="Gene3D" id="3.60.40.10">
    <property type="entry name" value="PPM-type phosphatase domain"/>
    <property type="match status" value="1"/>
</dbReference>
<dbReference type="SMART" id="SM00332">
    <property type="entry name" value="PP2Cc"/>
    <property type="match status" value="1"/>
</dbReference>